<dbReference type="GO" id="GO:0001578">
    <property type="term" value="P:microtubule bundle formation"/>
    <property type="evidence" value="ECO:0007669"/>
    <property type="project" value="TreeGrafter"/>
</dbReference>
<dbReference type="GO" id="GO:0035371">
    <property type="term" value="C:microtubule plus-end"/>
    <property type="evidence" value="ECO:0007669"/>
    <property type="project" value="TreeGrafter"/>
</dbReference>
<dbReference type="AlphaFoldDB" id="A0AAN7S9I4"/>
<dbReference type="GO" id="GO:0000242">
    <property type="term" value="C:pericentriolar material"/>
    <property type="evidence" value="ECO:0007669"/>
    <property type="project" value="TreeGrafter"/>
</dbReference>
<evidence type="ECO:0000256" key="1">
    <source>
        <dbReference type="ARBA" id="ARBA00004496"/>
    </source>
</evidence>
<reference evidence="7" key="1">
    <citation type="submission" date="2023-01" db="EMBL/GenBank/DDBJ databases">
        <title>Key to firefly adult light organ development and bioluminescence: homeobox transcription factors regulate luciferase expression and transportation to peroxisome.</title>
        <authorList>
            <person name="Fu X."/>
        </authorList>
    </citation>
    <scope>NUCLEOTIDE SEQUENCE [LARGE SCALE GENOMIC DNA]</scope>
</reference>
<dbReference type="GO" id="GO:0008017">
    <property type="term" value="F:microtubule binding"/>
    <property type="evidence" value="ECO:0007669"/>
    <property type="project" value="TreeGrafter"/>
</dbReference>
<protein>
    <recommendedName>
        <fullName evidence="5">Centrosomin N-terminal motif 1 domain-containing protein</fullName>
    </recommendedName>
</protein>
<proteinExistence type="predicted"/>
<feature type="domain" description="Centrosomin N-terminal motif 1" evidence="5">
    <location>
        <begin position="61"/>
        <end position="134"/>
    </location>
</feature>
<feature type="compositionally biased region" description="Basic residues" evidence="4">
    <location>
        <begin position="437"/>
        <end position="447"/>
    </location>
</feature>
<dbReference type="GO" id="GO:0090266">
    <property type="term" value="P:regulation of mitotic cell cycle spindle assembly checkpoint"/>
    <property type="evidence" value="ECO:0007669"/>
    <property type="project" value="TreeGrafter"/>
</dbReference>
<feature type="region of interest" description="Disordered" evidence="4">
    <location>
        <begin position="432"/>
        <end position="452"/>
    </location>
</feature>
<dbReference type="GO" id="GO:0046600">
    <property type="term" value="P:negative regulation of centriole replication"/>
    <property type="evidence" value="ECO:0007669"/>
    <property type="project" value="TreeGrafter"/>
</dbReference>
<feature type="coiled-coil region" evidence="3">
    <location>
        <begin position="62"/>
        <end position="125"/>
    </location>
</feature>
<dbReference type="PANTHER" id="PTHR46930:SF1">
    <property type="entry name" value="CDK5 REGULATORY SUBUNIT-ASSOCIATED PROTEIN 2"/>
    <property type="match status" value="1"/>
</dbReference>
<feature type="coiled-coil region" evidence="3">
    <location>
        <begin position="151"/>
        <end position="355"/>
    </location>
</feature>
<accession>A0AAN7S9I4</accession>
<name>A0AAN7S9I4_9COLE</name>
<evidence type="ECO:0000313" key="6">
    <source>
        <dbReference type="EMBL" id="KAK4880066.1"/>
    </source>
</evidence>
<dbReference type="GO" id="GO:0097431">
    <property type="term" value="C:mitotic spindle pole"/>
    <property type="evidence" value="ECO:0007669"/>
    <property type="project" value="TreeGrafter"/>
</dbReference>
<evidence type="ECO:0000256" key="4">
    <source>
        <dbReference type="SAM" id="MobiDB-lite"/>
    </source>
</evidence>
<comment type="caution">
    <text evidence="6">The sequence shown here is derived from an EMBL/GenBank/DDBJ whole genome shotgun (WGS) entry which is preliminary data.</text>
</comment>
<organism evidence="6 7">
    <name type="scientific">Aquatica leii</name>
    <dbReference type="NCBI Taxonomy" id="1421715"/>
    <lineage>
        <taxon>Eukaryota</taxon>
        <taxon>Metazoa</taxon>
        <taxon>Ecdysozoa</taxon>
        <taxon>Arthropoda</taxon>
        <taxon>Hexapoda</taxon>
        <taxon>Insecta</taxon>
        <taxon>Pterygota</taxon>
        <taxon>Neoptera</taxon>
        <taxon>Endopterygota</taxon>
        <taxon>Coleoptera</taxon>
        <taxon>Polyphaga</taxon>
        <taxon>Elateriformia</taxon>
        <taxon>Elateroidea</taxon>
        <taxon>Lampyridae</taxon>
        <taxon>Luciolinae</taxon>
        <taxon>Aquatica</taxon>
    </lineage>
</organism>
<evidence type="ECO:0000256" key="2">
    <source>
        <dbReference type="ARBA" id="ARBA00022490"/>
    </source>
</evidence>
<sequence>MALLKSIGSQNRPRKLLIQPSANSPFCTSPSQLQEVTLDPDATNFSCVGLRSPGALSSGRTVKEIDEQLSSLKKENFNLKLRIYFLEEGMGSNFSAVKEDIMKKNIELQVELANLQKELENKQELLCQAAKAMEIEEDENKREIAIRDQEIRNLKEMAENIQYQLKNERDEIKQVALCAEAFDLNIAEDDSLDIIKKLQVKIQDLQEELKNERDRTGHCSMMAENVREKCKSLEMQVAEKNNEITMLTSELQHNQDAFLEYTKRINALEEMLSEQNALLEETNKLITTKDVELDKQNATIEEINKLYSSLSEERNKLEKKLEKYRWQCCLSEKKNEELSARAGSLKNKIHNLEMRVASPAEDAKKVVMNESIASTDEKLNCKNNDVSTFSVRISPRVVPECSSKAIYSKPISPLKFTKACSPSNNLFCDAEDDVSSKNHKSDHKRAKSHELHESPLTHDEIVELKKNHFKACKIIKTIIQKKKEYIEQIDKLQKSVIEKGDEIKILNKKITDLSEFKSCLSGDTKKKSIKEKVSELNLTASLNPSAAKESLMARDDMELNERYKELACELEEKIEILNATLAEKDLQLERFKMDIQEKADRIIDLEFEVLTFSNGVNDESKENTIDEREHKIQKLESELRKRTGDLQGIVNNELWEKNRTIEKLQILIKTKDETISNLEKTNNNINLQLQILKEKINELGIHINLPSEFGVTPNQYYEQERNELLQQIDKLKLRLINVPEHDNKQTDLLQSQCERLREDLTKSEKLRLEEREICAILNTRLEELCHFLKSLLRHKTVFGFLGNEQSRQLHQALNKAWSFLKYYRTAFARTKAYCRKALLRIC</sequence>
<keyword evidence="2" id="KW-0963">Cytoplasm</keyword>
<dbReference type="InterPro" id="IPR012943">
    <property type="entry name" value="Cnn_1N"/>
</dbReference>
<dbReference type="GO" id="GO:0005737">
    <property type="term" value="C:cytoplasm"/>
    <property type="evidence" value="ECO:0007669"/>
    <property type="project" value="UniProtKB-SubCell"/>
</dbReference>
<dbReference type="Pfam" id="PF07989">
    <property type="entry name" value="Cnn_1N"/>
    <property type="match status" value="1"/>
</dbReference>
<gene>
    <name evidence="6" type="ORF">RN001_008212</name>
</gene>
<dbReference type="GO" id="GO:0000132">
    <property type="term" value="P:establishment of mitotic spindle orientation"/>
    <property type="evidence" value="ECO:0007669"/>
    <property type="project" value="TreeGrafter"/>
</dbReference>
<keyword evidence="7" id="KW-1185">Reference proteome</keyword>
<evidence type="ECO:0000256" key="3">
    <source>
        <dbReference type="SAM" id="Coils"/>
    </source>
</evidence>
<dbReference type="GO" id="GO:0043015">
    <property type="term" value="F:gamma-tubulin binding"/>
    <property type="evidence" value="ECO:0007669"/>
    <property type="project" value="TreeGrafter"/>
</dbReference>
<dbReference type="EMBL" id="JARPUR010000003">
    <property type="protein sequence ID" value="KAK4880066.1"/>
    <property type="molecule type" value="Genomic_DNA"/>
</dbReference>
<dbReference type="Proteomes" id="UP001353858">
    <property type="component" value="Unassembled WGS sequence"/>
</dbReference>
<feature type="coiled-coil region" evidence="3">
    <location>
        <begin position="618"/>
        <end position="734"/>
    </location>
</feature>
<comment type="subcellular location">
    <subcellularLocation>
        <location evidence="1">Cytoplasm</location>
    </subcellularLocation>
</comment>
<dbReference type="PANTHER" id="PTHR46930">
    <property type="entry name" value="CDK5 REGULATORY SUBUNIT-ASSOCIATED PROTEIN 2"/>
    <property type="match status" value="1"/>
</dbReference>
<keyword evidence="3" id="KW-0175">Coiled coil</keyword>
<dbReference type="GO" id="GO:0007099">
    <property type="term" value="P:centriole replication"/>
    <property type="evidence" value="ECO:0007669"/>
    <property type="project" value="TreeGrafter"/>
</dbReference>
<evidence type="ECO:0000313" key="7">
    <source>
        <dbReference type="Proteomes" id="UP001353858"/>
    </source>
</evidence>
<dbReference type="InterPro" id="IPR042791">
    <property type="entry name" value="CDK5RAP2"/>
</dbReference>
<evidence type="ECO:0000259" key="5">
    <source>
        <dbReference type="Pfam" id="PF07989"/>
    </source>
</evidence>
<dbReference type="GO" id="GO:0007059">
    <property type="term" value="P:chromosome segregation"/>
    <property type="evidence" value="ECO:0007669"/>
    <property type="project" value="TreeGrafter"/>
</dbReference>